<dbReference type="EMBL" id="RWIU01000001">
    <property type="protein sequence ID" value="RSK45620.1"/>
    <property type="molecule type" value="Genomic_DNA"/>
</dbReference>
<keyword evidence="4" id="KW-1185">Reference proteome</keyword>
<gene>
    <name evidence="3" type="ORF">EI293_00140</name>
</gene>
<sequence length="207" mass="23014">MRFFRFSAMLGIMLGSLGLSMTAQAQRQPVPADSARRTERLLGQRVTRPRKALVLALMLPGAGQIYNRRWWKLPLVYGSLGGVGYGLYHYQMLYREYVTGSRELGKGQSLQNLSGKNVSRELTEQAVDVGLSRFRTRRDTFIGYTGIVYGVVALDALVDAHLHDFDVSENLALQFRPTLLSATTAGFTPGIQLRMAFKAPGQPKTTL</sequence>
<evidence type="ECO:0000313" key="3">
    <source>
        <dbReference type="EMBL" id="RSK45620.1"/>
    </source>
</evidence>
<dbReference type="RefSeq" id="WP_125434547.1">
    <property type="nucleotide sequence ID" value="NZ_RWIU01000001.1"/>
</dbReference>
<dbReference type="InterPro" id="IPR043738">
    <property type="entry name" value="DUF5683"/>
</dbReference>
<dbReference type="Pfam" id="PF18935">
    <property type="entry name" value="DUF5683"/>
    <property type="match status" value="1"/>
</dbReference>
<feature type="signal peptide" evidence="1">
    <location>
        <begin position="1"/>
        <end position="25"/>
    </location>
</feature>
<evidence type="ECO:0000256" key="1">
    <source>
        <dbReference type="SAM" id="SignalP"/>
    </source>
</evidence>
<feature type="chain" id="PRO_5018613124" description="DUF5683 domain-containing protein" evidence="1">
    <location>
        <begin position="26"/>
        <end position="207"/>
    </location>
</feature>
<dbReference type="Proteomes" id="UP000270291">
    <property type="component" value="Unassembled WGS sequence"/>
</dbReference>
<accession>A0A3R9V2Y4</accession>
<reference evidence="3 4" key="1">
    <citation type="submission" date="2018-12" db="EMBL/GenBank/DDBJ databases">
        <authorList>
            <person name="Feng G."/>
            <person name="Zhu H."/>
        </authorList>
    </citation>
    <scope>NUCLEOTIDE SEQUENCE [LARGE SCALE GENOMIC DNA]</scope>
    <source>
        <strain evidence="3 4">LMG 26000</strain>
    </source>
</reference>
<protein>
    <recommendedName>
        <fullName evidence="2">DUF5683 domain-containing protein</fullName>
    </recommendedName>
</protein>
<comment type="caution">
    <text evidence="3">The sequence shown here is derived from an EMBL/GenBank/DDBJ whole genome shotgun (WGS) entry which is preliminary data.</text>
</comment>
<dbReference type="AlphaFoldDB" id="A0A3R9V2Y4"/>
<keyword evidence="1" id="KW-0732">Signal</keyword>
<evidence type="ECO:0000313" key="4">
    <source>
        <dbReference type="Proteomes" id="UP000270291"/>
    </source>
</evidence>
<proteinExistence type="predicted"/>
<evidence type="ECO:0000259" key="2">
    <source>
        <dbReference type="Pfam" id="PF18935"/>
    </source>
</evidence>
<dbReference type="OrthoDB" id="9813910at2"/>
<feature type="domain" description="DUF5683" evidence="2">
    <location>
        <begin position="47"/>
        <end position="197"/>
    </location>
</feature>
<organism evidence="3 4">
    <name type="scientific">Hymenobacter perfusus</name>
    <dbReference type="NCBI Taxonomy" id="1236770"/>
    <lineage>
        <taxon>Bacteria</taxon>
        <taxon>Pseudomonadati</taxon>
        <taxon>Bacteroidota</taxon>
        <taxon>Cytophagia</taxon>
        <taxon>Cytophagales</taxon>
        <taxon>Hymenobacteraceae</taxon>
        <taxon>Hymenobacter</taxon>
    </lineage>
</organism>
<name>A0A3R9V2Y4_9BACT</name>